<evidence type="ECO:0000313" key="10">
    <source>
        <dbReference type="EMBL" id="CAL5142049.1"/>
    </source>
</evidence>
<evidence type="ECO:0000256" key="1">
    <source>
        <dbReference type="ARBA" id="ARBA00004138"/>
    </source>
</evidence>
<dbReference type="GO" id="GO:0060271">
    <property type="term" value="P:cilium assembly"/>
    <property type="evidence" value="ECO:0007669"/>
    <property type="project" value="TreeGrafter"/>
</dbReference>
<evidence type="ECO:0000256" key="6">
    <source>
        <dbReference type="ARBA" id="ARBA00044798"/>
    </source>
</evidence>
<dbReference type="Proteomes" id="UP001497525">
    <property type="component" value="Unassembled WGS sequence"/>
</dbReference>
<sequence>MATTTDTGLSSGESGHNADDWASTLNDEGLNKIIADLNARRDADLFENEVYQRFFNRFGFKVSSVEDIPVQEVRRVEGGPRKKSKSRPGLSDRHLKLTWEQKCQIAQVECDEYRHEMAKEEEETSGIISNLRARMEDIDIRSDDLGKNKAEFKKSVIKDAFIEGREAYASEKFLRYTDEYLRQKDTVIDKLRLSNTALRAQLRKCRDQLRQKEEMGEVLHAVDFEQLKIDNAQCLARIDERNRRIQELKLMAGRTLQTLNNHKNVLNQLHREKKRVTNEINQRMDISNRAVNEMATVRGEIYEEKYNNEKFKAYMESYRVPSVMDFVHVREEYNDITRRESTYRRKLKIAEMALTRHRKLWAQVQRCTVPKDT</sequence>
<dbReference type="EMBL" id="CAXLJL010000934">
    <property type="protein sequence ID" value="CAL5142049.1"/>
    <property type="molecule type" value="Genomic_DNA"/>
</dbReference>
<dbReference type="GO" id="GO:0036064">
    <property type="term" value="C:ciliary basal body"/>
    <property type="evidence" value="ECO:0007669"/>
    <property type="project" value="TreeGrafter"/>
</dbReference>
<gene>
    <name evidence="10" type="ORF">CDAUBV1_LOCUS17332</name>
</gene>
<dbReference type="AlphaFoldDB" id="A0AAV2TXG2"/>
<keyword evidence="3 7" id="KW-0175">Coiled coil</keyword>
<evidence type="ECO:0000313" key="11">
    <source>
        <dbReference type="Proteomes" id="UP001497525"/>
    </source>
</evidence>
<dbReference type="Pfam" id="PF13870">
    <property type="entry name" value="CCDC113_CCDC96_CC"/>
    <property type="match status" value="1"/>
</dbReference>
<feature type="region of interest" description="Disordered" evidence="8">
    <location>
        <begin position="1"/>
        <end position="20"/>
    </location>
</feature>
<evidence type="ECO:0000256" key="8">
    <source>
        <dbReference type="SAM" id="MobiDB-lite"/>
    </source>
</evidence>
<comment type="similarity">
    <text evidence="5">Belongs to the CFAP263 family.</text>
</comment>
<evidence type="ECO:0000259" key="9">
    <source>
        <dbReference type="Pfam" id="PF13870"/>
    </source>
</evidence>
<feature type="coiled-coil region" evidence="7">
    <location>
        <begin position="188"/>
        <end position="215"/>
    </location>
</feature>
<evidence type="ECO:0000256" key="2">
    <source>
        <dbReference type="ARBA" id="ARBA00022794"/>
    </source>
</evidence>
<evidence type="ECO:0000256" key="4">
    <source>
        <dbReference type="ARBA" id="ARBA00023273"/>
    </source>
</evidence>
<dbReference type="GO" id="GO:0005930">
    <property type="term" value="C:axoneme"/>
    <property type="evidence" value="ECO:0007669"/>
    <property type="project" value="TreeGrafter"/>
</dbReference>
<dbReference type="PANTHER" id="PTHR15654">
    <property type="entry name" value="COILED-COIL DOMAIN-CONTAINING PROTEIN 113-RELATED"/>
    <property type="match status" value="1"/>
</dbReference>
<keyword evidence="2" id="KW-0970">Cilium biogenesis/degradation</keyword>
<comment type="subcellular location">
    <subcellularLocation>
        <location evidence="1">Cell projection</location>
        <location evidence="1">Cilium</location>
    </subcellularLocation>
</comment>
<organism evidence="10 11">
    <name type="scientific">Calicophoron daubneyi</name>
    <name type="common">Rumen fluke</name>
    <name type="synonym">Paramphistomum daubneyi</name>
    <dbReference type="NCBI Taxonomy" id="300641"/>
    <lineage>
        <taxon>Eukaryota</taxon>
        <taxon>Metazoa</taxon>
        <taxon>Spiralia</taxon>
        <taxon>Lophotrochozoa</taxon>
        <taxon>Platyhelminthes</taxon>
        <taxon>Trematoda</taxon>
        <taxon>Digenea</taxon>
        <taxon>Plagiorchiida</taxon>
        <taxon>Pronocephalata</taxon>
        <taxon>Paramphistomoidea</taxon>
        <taxon>Paramphistomidae</taxon>
        <taxon>Calicophoron</taxon>
    </lineage>
</organism>
<dbReference type="PANTHER" id="PTHR15654:SF2">
    <property type="entry name" value="COILED-COIL DOMAIN-CONTAINING PROTEIN 113"/>
    <property type="match status" value="1"/>
</dbReference>
<reference evidence="10" key="1">
    <citation type="submission" date="2024-06" db="EMBL/GenBank/DDBJ databases">
        <authorList>
            <person name="Liu X."/>
            <person name="Lenzi L."/>
            <person name="Haldenby T S."/>
            <person name="Uol C."/>
        </authorList>
    </citation>
    <scope>NUCLEOTIDE SEQUENCE</scope>
</reference>
<name>A0AAV2TXG2_CALDB</name>
<comment type="caution">
    <text evidence="10">The sequence shown here is derived from an EMBL/GenBank/DDBJ whole genome shotgun (WGS) entry which is preliminary data.</text>
</comment>
<dbReference type="InterPro" id="IPR051885">
    <property type="entry name" value="CC_CF"/>
</dbReference>
<feature type="compositionally biased region" description="Polar residues" evidence="8">
    <location>
        <begin position="1"/>
        <end position="14"/>
    </location>
</feature>
<accession>A0AAV2TXG2</accession>
<evidence type="ECO:0000256" key="5">
    <source>
        <dbReference type="ARBA" id="ARBA00044506"/>
    </source>
</evidence>
<protein>
    <recommendedName>
        <fullName evidence="6">Cilia- and flagella-associated protein 263</fullName>
    </recommendedName>
</protein>
<proteinExistence type="inferred from homology"/>
<dbReference type="InterPro" id="IPR025254">
    <property type="entry name" value="CCDC113/CCDC96_CC"/>
</dbReference>
<feature type="domain" description="CCDC113/CCDC96 coiled-coil" evidence="9">
    <location>
        <begin position="182"/>
        <end position="355"/>
    </location>
</feature>
<evidence type="ECO:0000256" key="3">
    <source>
        <dbReference type="ARBA" id="ARBA00023054"/>
    </source>
</evidence>
<keyword evidence="4" id="KW-0966">Cell projection</keyword>
<evidence type="ECO:0000256" key="7">
    <source>
        <dbReference type="SAM" id="Coils"/>
    </source>
</evidence>